<evidence type="ECO:0000313" key="2">
    <source>
        <dbReference type="Proteomes" id="UP000094869"/>
    </source>
</evidence>
<dbReference type="Proteomes" id="UP000094869">
    <property type="component" value="Unassembled WGS sequence"/>
</dbReference>
<keyword evidence="2" id="KW-1185">Reference proteome</keyword>
<accession>A0ABX3AH37</accession>
<name>A0ABX3AH37_9FIRM</name>
<organism evidence="1 2">
    <name type="scientific">Eisenbergiella tayi</name>
    <dbReference type="NCBI Taxonomy" id="1432052"/>
    <lineage>
        <taxon>Bacteria</taxon>
        <taxon>Bacillati</taxon>
        <taxon>Bacillota</taxon>
        <taxon>Clostridia</taxon>
        <taxon>Lachnospirales</taxon>
        <taxon>Lachnospiraceae</taxon>
        <taxon>Eisenbergiella</taxon>
    </lineage>
</organism>
<reference evidence="1 2" key="1">
    <citation type="submission" date="2016-08" db="EMBL/GenBank/DDBJ databases">
        <title>Characterization of Isolates of Eisenbergiella tayi Derived from Blood Cultures, Using Whole Genome Sequencing.</title>
        <authorList>
            <person name="Bernier A.-M."/>
            <person name="Burdz T."/>
            <person name="Wiebe D."/>
            <person name="Bernard K."/>
        </authorList>
    </citation>
    <scope>NUCLEOTIDE SEQUENCE [LARGE SCALE GENOMIC DNA]</scope>
    <source>
        <strain evidence="1 2">NML120146</strain>
    </source>
</reference>
<proteinExistence type="predicted"/>
<dbReference type="RefSeq" id="WP_069410216.1">
    <property type="nucleotide sequence ID" value="NZ_DAWDRA010000034.1"/>
</dbReference>
<dbReference type="EMBL" id="MEHD01000022">
    <property type="protein sequence ID" value="ODR57029.1"/>
    <property type="molecule type" value="Genomic_DNA"/>
</dbReference>
<comment type="caution">
    <text evidence="1">The sequence shown here is derived from an EMBL/GenBank/DDBJ whole genome shotgun (WGS) entry which is preliminary data.</text>
</comment>
<protein>
    <recommendedName>
        <fullName evidence="3">Antirestriction protein (ArdA)</fullName>
    </recommendedName>
</protein>
<evidence type="ECO:0000313" key="1">
    <source>
        <dbReference type="EMBL" id="ODR57029.1"/>
    </source>
</evidence>
<evidence type="ECO:0008006" key="3">
    <source>
        <dbReference type="Google" id="ProtNLM"/>
    </source>
</evidence>
<gene>
    <name evidence="1" type="ORF">BEI63_12720</name>
</gene>
<sequence>MNVYVKRENWDGGVWFSLPASEEDREELLQDLARHHPSAMLPFAGEVDCGEEGLSHRLGRWLAGETLFFRDHFVRWNRLAETVDALSKEEKVVLEAALRLEKPDSIEKVMDTLDHRKRYTLHPDILTYEALGQYAAERVMGKIPDELSGYMDYTLLGSVWESSLGCLTEEGFVESGKTGKQEQKQMDRKEREEPVFRVRIPEKKRHGRYLLVTLPADGQTMEELRQESGYGQMEEITEMEVSSGFYGLYEYLPPGSTLGELNQAAKEVQALAEKGPVERRTLLAALEAEAPQSMEKACQVIRDYADYEILPVKSLQPDKYARYLLEKKGIKIREELEPFFKYDAFGKEGIKKDSPVETSHGIVRNRVRAIPEIGRDGKPFRWYSPLTISCYNGKDGTFPDILSGEKAVPLQGRIHTLIEKSMEEWGESGLADGLSNQLLLRRVVFMQPDVVAYAQDLYCILDIQTKGELNDREYHALMEEWKEMMALGWGRQFLESPMDYQGDDAFLGFWDEENGKELYVRTEEEMEKAFSAMEFKM</sequence>